<dbReference type="EMBL" id="FQUI01000011">
    <property type="protein sequence ID" value="SHE67508.1"/>
    <property type="molecule type" value="Genomic_DNA"/>
</dbReference>
<dbReference type="PANTHER" id="PTHR11715">
    <property type="entry name" value="GLYCINE CLEAVAGE SYSTEM H PROTEIN"/>
    <property type="match status" value="1"/>
</dbReference>
<evidence type="ECO:0000313" key="7">
    <source>
        <dbReference type="Proteomes" id="UP000184334"/>
    </source>
</evidence>
<keyword evidence="7" id="KW-1185">Reference proteome</keyword>
<dbReference type="PROSITE" id="PS00189">
    <property type="entry name" value="LIPOYL"/>
    <property type="match status" value="1"/>
</dbReference>
<comment type="caution">
    <text evidence="6">The sequence shown here is derived from an EMBL/GenBank/DDBJ whole genome shotgun (WGS) entry which is preliminary data.</text>
</comment>
<dbReference type="Pfam" id="PF01597">
    <property type="entry name" value="GCV_H"/>
    <property type="match status" value="1"/>
</dbReference>
<dbReference type="InterPro" id="IPR002930">
    <property type="entry name" value="GCV_H"/>
</dbReference>
<dbReference type="InterPro" id="IPR003016">
    <property type="entry name" value="2-oxoA_DH_lipoyl-BS"/>
</dbReference>
<comment type="similarity">
    <text evidence="1 3">Belongs to the GcvH family.</text>
</comment>
<dbReference type="CDD" id="cd06848">
    <property type="entry name" value="GCS_H"/>
    <property type="match status" value="1"/>
</dbReference>
<dbReference type="InterPro" id="IPR033753">
    <property type="entry name" value="GCV_H/Fam206"/>
</dbReference>
<comment type="subunit">
    <text evidence="3">The glycine cleavage system is composed of four proteins: P, T, L and H.</text>
</comment>
<organism evidence="6 7">
    <name type="scientific">Marinitoga hydrogenitolerans (strain DSM 16785 / JCM 12826 / AT1271)</name>
    <dbReference type="NCBI Taxonomy" id="1122195"/>
    <lineage>
        <taxon>Bacteria</taxon>
        <taxon>Thermotogati</taxon>
        <taxon>Thermotogota</taxon>
        <taxon>Thermotogae</taxon>
        <taxon>Petrotogales</taxon>
        <taxon>Petrotogaceae</taxon>
        <taxon>Marinitoga</taxon>
    </lineage>
</organism>
<evidence type="ECO:0000256" key="1">
    <source>
        <dbReference type="ARBA" id="ARBA00009249"/>
    </source>
</evidence>
<dbReference type="NCBIfam" id="NF002270">
    <property type="entry name" value="PRK01202.1"/>
    <property type="match status" value="1"/>
</dbReference>
<sequence length="119" mass="13095">MKKFTKTHEWVDVEGKIATIGITVHAAEELGDVTFVELPEEGKEIKKGEVLCAVESVKSASDVYSPVSGKVIEVNTELDASPEIINDDAEGKGWIVKIELSDESELDELLTEEEYKNSL</sequence>
<protein>
    <recommendedName>
        <fullName evidence="3">Glycine cleavage system H protein</fullName>
    </recommendedName>
</protein>
<gene>
    <name evidence="3" type="primary">gcvH</name>
    <name evidence="6" type="ORF">SAMN02745164_00908</name>
</gene>
<feature type="modified residue" description="N6-lipoyllysine" evidence="3 4">
    <location>
        <position position="58"/>
    </location>
</feature>
<dbReference type="SUPFAM" id="SSF51230">
    <property type="entry name" value="Single hybrid motif"/>
    <property type="match status" value="1"/>
</dbReference>
<name>A0A1M4VF10_MARH1</name>
<dbReference type="GO" id="GO:0005737">
    <property type="term" value="C:cytoplasm"/>
    <property type="evidence" value="ECO:0007669"/>
    <property type="project" value="TreeGrafter"/>
</dbReference>
<dbReference type="InterPro" id="IPR017453">
    <property type="entry name" value="GCV_H_sub"/>
</dbReference>
<accession>A0A1M4VF10</accession>
<comment type="function">
    <text evidence="3">The glycine cleavage system catalyzes the degradation of glycine. The H protein shuttles the methylamine group of glycine from the P protein to the T protein.</text>
</comment>
<proteinExistence type="inferred from homology"/>
<dbReference type="GO" id="GO:0005960">
    <property type="term" value="C:glycine cleavage complex"/>
    <property type="evidence" value="ECO:0007669"/>
    <property type="project" value="InterPro"/>
</dbReference>
<dbReference type="GO" id="GO:0009249">
    <property type="term" value="P:protein lipoylation"/>
    <property type="evidence" value="ECO:0007669"/>
    <property type="project" value="TreeGrafter"/>
</dbReference>
<evidence type="ECO:0000256" key="2">
    <source>
        <dbReference type="ARBA" id="ARBA00022823"/>
    </source>
</evidence>
<dbReference type="PANTHER" id="PTHR11715:SF3">
    <property type="entry name" value="GLYCINE CLEAVAGE SYSTEM H PROTEIN-RELATED"/>
    <property type="match status" value="1"/>
</dbReference>
<reference evidence="6" key="1">
    <citation type="submission" date="2016-11" db="EMBL/GenBank/DDBJ databases">
        <authorList>
            <person name="Varghese N."/>
            <person name="Submissions S."/>
        </authorList>
    </citation>
    <scope>NUCLEOTIDE SEQUENCE [LARGE SCALE GENOMIC DNA]</scope>
    <source>
        <strain evidence="6">DSM 16785</strain>
    </source>
</reference>
<dbReference type="Proteomes" id="UP000184334">
    <property type="component" value="Unassembled WGS sequence"/>
</dbReference>
<dbReference type="OrthoDB" id="9796712at2"/>
<dbReference type="PROSITE" id="PS50968">
    <property type="entry name" value="BIOTINYL_LIPOYL"/>
    <property type="match status" value="1"/>
</dbReference>
<dbReference type="InterPro" id="IPR000089">
    <property type="entry name" value="Biotin_lipoyl"/>
</dbReference>
<dbReference type="HAMAP" id="MF_00272">
    <property type="entry name" value="GcvH"/>
    <property type="match status" value="1"/>
</dbReference>
<dbReference type="InterPro" id="IPR011053">
    <property type="entry name" value="Single_hybrid_motif"/>
</dbReference>
<keyword evidence="2 3" id="KW-0450">Lipoyl</keyword>
<dbReference type="STRING" id="1122195.SAMN02745164_00908"/>
<dbReference type="AlphaFoldDB" id="A0A1M4VF10"/>
<evidence type="ECO:0000259" key="5">
    <source>
        <dbReference type="PROSITE" id="PS50968"/>
    </source>
</evidence>
<dbReference type="GO" id="GO:0019464">
    <property type="term" value="P:glycine decarboxylation via glycine cleavage system"/>
    <property type="evidence" value="ECO:0007669"/>
    <property type="project" value="UniProtKB-UniRule"/>
</dbReference>
<evidence type="ECO:0000256" key="4">
    <source>
        <dbReference type="PIRSR" id="PIRSR617453-50"/>
    </source>
</evidence>
<dbReference type="NCBIfam" id="TIGR00527">
    <property type="entry name" value="gcvH"/>
    <property type="match status" value="1"/>
</dbReference>
<evidence type="ECO:0000313" key="6">
    <source>
        <dbReference type="EMBL" id="SHE67508.1"/>
    </source>
</evidence>
<evidence type="ECO:0000256" key="3">
    <source>
        <dbReference type="HAMAP-Rule" id="MF_00272"/>
    </source>
</evidence>
<dbReference type="Gene3D" id="2.40.50.100">
    <property type="match status" value="1"/>
</dbReference>
<comment type="cofactor">
    <cofactor evidence="3">
        <name>(R)-lipoate</name>
        <dbReference type="ChEBI" id="CHEBI:83088"/>
    </cofactor>
    <text evidence="3">Binds 1 lipoyl cofactor covalently.</text>
</comment>
<feature type="domain" description="Lipoyl-binding" evidence="5">
    <location>
        <begin position="17"/>
        <end position="99"/>
    </location>
</feature>